<feature type="compositionally biased region" description="Acidic residues" evidence="1">
    <location>
        <begin position="38"/>
        <end position="54"/>
    </location>
</feature>
<feature type="region of interest" description="Disordered" evidence="1">
    <location>
        <begin position="212"/>
        <end position="246"/>
    </location>
</feature>
<proteinExistence type="predicted"/>
<evidence type="ECO:0000313" key="3">
    <source>
        <dbReference type="Proteomes" id="UP000750522"/>
    </source>
</evidence>
<accession>A0A9P5G6N3</accession>
<comment type="caution">
    <text evidence="2">The sequence shown here is derived from an EMBL/GenBank/DDBJ whole genome shotgun (WGS) entry which is preliminary data.</text>
</comment>
<evidence type="ECO:0000256" key="1">
    <source>
        <dbReference type="SAM" id="MobiDB-lite"/>
    </source>
</evidence>
<feature type="compositionally biased region" description="Basic residues" evidence="1">
    <location>
        <begin position="1"/>
        <end position="12"/>
    </location>
</feature>
<dbReference type="AlphaFoldDB" id="A0A9P5G6N3"/>
<reference evidence="2" key="2">
    <citation type="submission" date="2020-01" db="EMBL/GenBank/DDBJ databases">
        <authorList>
            <person name="Perkins V."/>
            <person name="Lessard M.-H."/>
            <person name="Dugat-Bony E."/>
            <person name="Frenette M."/>
            <person name="Labrie S."/>
        </authorList>
    </citation>
    <scope>NUCLEOTIDE SEQUENCE</scope>
    <source>
        <strain evidence="2">LMA-70</strain>
    </source>
</reference>
<organism evidence="2 3">
    <name type="scientific">Geotrichum candidum</name>
    <name type="common">Oospora lactis</name>
    <name type="synonym">Dipodascus geotrichum</name>
    <dbReference type="NCBI Taxonomy" id="1173061"/>
    <lineage>
        <taxon>Eukaryota</taxon>
        <taxon>Fungi</taxon>
        <taxon>Dikarya</taxon>
        <taxon>Ascomycota</taxon>
        <taxon>Saccharomycotina</taxon>
        <taxon>Dipodascomycetes</taxon>
        <taxon>Dipodascales</taxon>
        <taxon>Dipodascaceae</taxon>
        <taxon>Geotrichum</taxon>
    </lineage>
</organism>
<sequence length="271" mass="30877">MSGKRNSARLRAQKKETLDAKNTDTDKATKPTEQQQQQEEEEEQEQEQEEEVENVIEITPSDSEDSDDDAPEEETFGSAKQQAAAKEKEITKLVETKKSQERAERRKRDQVLKDQKQEKKKQAAAEKEQESEEEVRTVVDISDNEDNELLPAELLEQYEDDVQTKRKTRSGSAEEAAAEPKKRKIAEVIKTVKNKRTVFDKGVVQVKVLESEAAKKQPTRKSSRARSKLLLPPAAASGKDGVNKSSLTAEWLNRKTLDRRGRVTQKFDKRK</sequence>
<feature type="compositionally biased region" description="Acidic residues" evidence="1">
    <location>
        <begin position="62"/>
        <end position="75"/>
    </location>
</feature>
<feature type="compositionally biased region" description="Basic residues" evidence="1">
    <location>
        <begin position="217"/>
        <end position="227"/>
    </location>
</feature>
<dbReference type="EMBL" id="QQZK01000049">
    <property type="protein sequence ID" value="KAF5100289.1"/>
    <property type="molecule type" value="Genomic_DNA"/>
</dbReference>
<protein>
    <submittedName>
        <fullName evidence="2">Uncharacterized protein</fullName>
    </submittedName>
</protein>
<name>A0A9P5G6N3_GEOCN</name>
<feature type="compositionally biased region" description="Basic and acidic residues" evidence="1">
    <location>
        <begin position="85"/>
        <end position="128"/>
    </location>
</feature>
<gene>
    <name evidence="2" type="ORF">DV451_002640</name>
</gene>
<feature type="region of interest" description="Disordered" evidence="1">
    <location>
        <begin position="1"/>
        <end position="182"/>
    </location>
</feature>
<dbReference type="Proteomes" id="UP000750522">
    <property type="component" value="Unassembled WGS sequence"/>
</dbReference>
<evidence type="ECO:0000313" key="2">
    <source>
        <dbReference type="EMBL" id="KAF5100289.1"/>
    </source>
</evidence>
<reference evidence="2" key="1">
    <citation type="journal article" date="2020" name="Front. Microbiol.">
        <title>Phenotypic and Genetic Characterization of the Cheese Ripening Yeast Geotrichum candidum.</title>
        <authorList>
            <person name="Perkins V."/>
            <person name="Vignola S."/>
            <person name="Lessard M.H."/>
            <person name="Plante P.L."/>
            <person name="Corbeil J."/>
            <person name="Dugat-Bony E."/>
            <person name="Frenette M."/>
            <person name="Labrie S."/>
        </authorList>
    </citation>
    <scope>NUCLEOTIDE SEQUENCE</scope>
    <source>
        <strain evidence="2">LMA-70</strain>
    </source>
</reference>
<feature type="compositionally biased region" description="Basic and acidic residues" evidence="1">
    <location>
        <begin position="13"/>
        <end position="30"/>
    </location>
</feature>